<proteinExistence type="predicted"/>
<reference evidence="2" key="1">
    <citation type="submission" date="2021-01" db="EMBL/GenBank/DDBJ databases">
        <title>Fulvivirga kasyanovii gen. nov., sp nov., a novel member of the phylum Bacteroidetes isolated from seawater in a mussel farm.</title>
        <authorList>
            <person name="Zhao L.-H."/>
            <person name="Wang Z.-J."/>
        </authorList>
    </citation>
    <scope>NUCLEOTIDE SEQUENCE</scope>
    <source>
        <strain evidence="2">2943</strain>
    </source>
</reference>
<name>A0A937F4K3_9BACT</name>
<dbReference type="Proteomes" id="UP000659388">
    <property type="component" value="Unassembled WGS sequence"/>
</dbReference>
<organism evidence="2 3">
    <name type="scientific">Fulvivirga sediminis</name>
    <dbReference type="NCBI Taxonomy" id="2803949"/>
    <lineage>
        <taxon>Bacteria</taxon>
        <taxon>Pseudomonadati</taxon>
        <taxon>Bacteroidota</taxon>
        <taxon>Cytophagia</taxon>
        <taxon>Cytophagales</taxon>
        <taxon>Fulvivirgaceae</taxon>
        <taxon>Fulvivirga</taxon>
    </lineage>
</organism>
<dbReference type="EMBL" id="JAESIY010000001">
    <property type="protein sequence ID" value="MBL3654772.1"/>
    <property type="molecule type" value="Genomic_DNA"/>
</dbReference>
<sequence>MYSELENISTEQISDGVLLGLEMSDHLARNNPYMVTVRAINRLESDSLVNDFNFLVYSQPTEEPDIEIPNIYESITSNDETYEALHPYPNPAKDKIYLDKVFLPKEVKVIDMKGNVYSRTVVDHMIDISHLPKGIYVLRLADEKFQFIKE</sequence>
<evidence type="ECO:0000259" key="1">
    <source>
        <dbReference type="Pfam" id="PF18962"/>
    </source>
</evidence>
<gene>
    <name evidence="2" type="ORF">JL102_01420</name>
</gene>
<evidence type="ECO:0000313" key="3">
    <source>
        <dbReference type="Proteomes" id="UP000659388"/>
    </source>
</evidence>
<dbReference type="NCBIfam" id="TIGR04183">
    <property type="entry name" value="Por_Secre_tail"/>
    <property type="match status" value="1"/>
</dbReference>
<dbReference type="RefSeq" id="WP_202241895.1">
    <property type="nucleotide sequence ID" value="NZ_JAESIY010000001.1"/>
</dbReference>
<dbReference type="InterPro" id="IPR026444">
    <property type="entry name" value="Secre_tail"/>
</dbReference>
<dbReference type="AlphaFoldDB" id="A0A937F4K3"/>
<protein>
    <submittedName>
        <fullName evidence="2">T9SS type A sorting domain-containing protein</fullName>
    </submittedName>
</protein>
<dbReference type="Pfam" id="PF18962">
    <property type="entry name" value="Por_Secre_tail"/>
    <property type="match status" value="1"/>
</dbReference>
<comment type="caution">
    <text evidence="2">The sequence shown here is derived from an EMBL/GenBank/DDBJ whole genome shotgun (WGS) entry which is preliminary data.</text>
</comment>
<keyword evidence="3" id="KW-1185">Reference proteome</keyword>
<accession>A0A937F4K3</accession>
<feature type="domain" description="Secretion system C-terminal sorting" evidence="1">
    <location>
        <begin position="88"/>
        <end position="147"/>
    </location>
</feature>
<evidence type="ECO:0000313" key="2">
    <source>
        <dbReference type="EMBL" id="MBL3654772.1"/>
    </source>
</evidence>